<dbReference type="PaxDb" id="65489-OBART06G03090.1"/>
<dbReference type="Gene3D" id="2.20.25.80">
    <property type="entry name" value="WRKY domain"/>
    <property type="match status" value="1"/>
</dbReference>
<dbReference type="STRING" id="65489.A0A0D3GCT0"/>
<evidence type="ECO:0000256" key="3">
    <source>
        <dbReference type="ARBA" id="ARBA00023125"/>
    </source>
</evidence>
<evidence type="ECO:0000256" key="6">
    <source>
        <dbReference type="SAM" id="MobiDB-lite"/>
    </source>
</evidence>
<feature type="compositionally biased region" description="Gly residues" evidence="6">
    <location>
        <begin position="395"/>
        <end position="404"/>
    </location>
</feature>
<dbReference type="SMART" id="SM00774">
    <property type="entry name" value="WRKY"/>
    <property type="match status" value="1"/>
</dbReference>
<comment type="subcellular location">
    <subcellularLocation>
        <location evidence="1">Nucleus</location>
    </subcellularLocation>
</comment>
<evidence type="ECO:0000256" key="5">
    <source>
        <dbReference type="ARBA" id="ARBA00023242"/>
    </source>
</evidence>
<evidence type="ECO:0000256" key="2">
    <source>
        <dbReference type="ARBA" id="ARBA00023015"/>
    </source>
</evidence>
<sequence length="526" mass="55924">MIKGDSKQLASMYMKEEMIKGERQLGTHEDRLKDEVIKDGDKISDGNFFKSLQNISSTKEEVCSPGPIERSCMDSSLLNMKAQNKGQDDKLESTRAEMGEVREENERLKTLLSRISHDYRSLQTHFYDVLQQGRAKKLPDSPATDIEEPEFVSLRLGTSRSKCKKEDKSTTSSEVKGSTEDFLKIKGGLSLGLSDCRVDANNSEKVQPDVMTLSPEGSFEDARDDTAETTEQWPPSKMLKNLRSVGAEAEDDIAPQPQVKKARVSVRARCDAPTMNDGCQWRKYGQKIAKGNPCPRAYYRCTVAAGCPVRKQVQRCADDMSILITTYEGTHNHPLSVSATAMASTTSAAASMLISGSSSTSLAAYPAAAASPALAFDASSKPPLIGGRPINGSRQQGGGGGGGSAPPLYQMQQKAAAAAPPPPSVITDTIAKAITADPSFHTALAAAITSYVGKKGSPPASGGEDSKVELKWGEHLGLGLTHSSPSTAAAAAASSSSQMFLQPSLGLSGSTTSASTSPVANREQAH</sequence>
<feature type="region of interest" description="Disordered" evidence="6">
    <location>
        <begin position="385"/>
        <end position="423"/>
    </location>
</feature>
<keyword evidence="2" id="KW-0805">Transcription regulation</keyword>
<name>A0A0D3GCT0_9ORYZ</name>
<dbReference type="FunFam" id="2.20.25.80:FF:000002">
    <property type="entry name" value="probable WRKY transcription factor 31"/>
    <property type="match status" value="1"/>
</dbReference>
<dbReference type="InterPro" id="IPR036576">
    <property type="entry name" value="WRKY_dom_sf"/>
</dbReference>
<keyword evidence="3" id="KW-0238">DNA-binding</keyword>
<dbReference type="EnsemblPlants" id="OBART06G03090.1">
    <property type="protein sequence ID" value="OBART06G03090.1"/>
    <property type="gene ID" value="OBART06G03090"/>
</dbReference>
<dbReference type="eggNOG" id="ENOG502QVE0">
    <property type="taxonomic scope" value="Eukaryota"/>
</dbReference>
<keyword evidence="4" id="KW-0804">Transcription</keyword>
<evidence type="ECO:0000313" key="9">
    <source>
        <dbReference type="Proteomes" id="UP000026960"/>
    </source>
</evidence>
<reference evidence="8" key="2">
    <citation type="submission" date="2015-03" db="UniProtKB">
        <authorList>
            <consortium name="EnsemblPlants"/>
        </authorList>
    </citation>
    <scope>IDENTIFICATION</scope>
</reference>
<dbReference type="InterPro" id="IPR044810">
    <property type="entry name" value="WRKY_plant"/>
</dbReference>
<organism evidence="8">
    <name type="scientific">Oryza barthii</name>
    <dbReference type="NCBI Taxonomy" id="65489"/>
    <lineage>
        <taxon>Eukaryota</taxon>
        <taxon>Viridiplantae</taxon>
        <taxon>Streptophyta</taxon>
        <taxon>Embryophyta</taxon>
        <taxon>Tracheophyta</taxon>
        <taxon>Spermatophyta</taxon>
        <taxon>Magnoliopsida</taxon>
        <taxon>Liliopsida</taxon>
        <taxon>Poales</taxon>
        <taxon>Poaceae</taxon>
        <taxon>BOP clade</taxon>
        <taxon>Oryzoideae</taxon>
        <taxon>Oryzeae</taxon>
        <taxon>Oryzinae</taxon>
        <taxon>Oryza</taxon>
    </lineage>
</organism>
<dbReference type="PANTHER" id="PTHR31429:SF24">
    <property type="entry name" value="WRKY TRANSCRIPTION FACTOR 72-RELATED"/>
    <property type="match status" value="1"/>
</dbReference>
<dbReference type="Proteomes" id="UP000026960">
    <property type="component" value="Chromosome 6"/>
</dbReference>
<dbReference type="InterPro" id="IPR003657">
    <property type="entry name" value="WRKY_dom"/>
</dbReference>
<dbReference type="HOGENOM" id="CLU_021824_2_0_1"/>
<feature type="compositionally biased region" description="Low complexity" evidence="6">
    <location>
        <begin position="504"/>
        <end position="517"/>
    </location>
</feature>
<dbReference type="AlphaFoldDB" id="A0A0D3GCT0"/>
<feature type="region of interest" description="Disordered" evidence="6">
    <location>
        <begin position="213"/>
        <end position="232"/>
    </location>
</feature>
<dbReference type="GO" id="GO:0005634">
    <property type="term" value="C:nucleus"/>
    <property type="evidence" value="ECO:0007669"/>
    <property type="project" value="UniProtKB-SubCell"/>
</dbReference>
<evidence type="ECO:0000259" key="7">
    <source>
        <dbReference type="PROSITE" id="PS50811"/>
    </source>
</evidence>
<dbReference type="PANTHER" id="PTHR31429">
    <property type="entry name" value="WRKY TRANSCRIPTION FACTOR 36-RELATED"/>
    <property type="match status" value="1"/>
</dbReference>
<protein>
    <recommendedName>
        <fullName evidence="7">WRKY domain-containing protein</fullName>
    </recommendedName>
</protein>
<dbReference type="Pfam" id="PF03106">
    <property type="entry name" value="WRKY"/>
    <property type="match status" value="1"/>
</dbReference>
<reference evidence="8" key="1">
    <citation type="journal article" date="2009" name="Rice">
        <title>De Novo Next Generation Sequencing of Plant Genomes.</title>
        <authorList>
            <person name="Rounsley S."/>
            <person name="Marri P.R."/>
            <person name="Yu Y."/>
            <person name="He R."/>
            <person name="Sisneros N."/>
            <person name="Goicoechea J.L."/>
            <person name="Lee S.J."/>
            <person name="Angelova A."/>
            <person name="Kudrna D."/>
            <person name="Luo M."/>
            <person name="Affourtit J."/>
            <person name="Desany B."/>
            <person name="Knight J."/>
            <person name="Niazi F."/>
            <person name="Egholm M."/>
            <person name="Wing R.A."/>
        </authorList>
    </citation>
    <scope>NUCLEOTIDE SEQUENCE [LARGE SCALE GENOMIC DNA]</scope>
    <source>
        <strain evidence="8">cv. IRGC 105608</strain>
    </source>
</reference>
<evidence type="ECO:0000256" key="4">
    <source>
        <dbReference type="ARBA" id="ARBA00023163"/>
    </source>
</evidence>
<keyword evidence="9" id="KW-1185">Reference proteome</keyword>
<evidence type="ECO:0000256" key="1">
    <source>
        <dbReference type="ARBA" id="ARBA00004123"/>
    </source>
</evidence>
<feature type="domain" description="WRKY" evidence="7">
    <location>
        <begin position="270"/>
        <end position="336"/>
    </location>
</feature>
<accession>A0A0D3GCT0</accession>
<dbReference type="PROSITE" id="PS50811">
    <property type="entry name" value="WRKY"/>
    <property type="match status" value="1"/>
</dbReference>
<dbReference type="Gramene" id="OBART06G03090.1">
    <property type="protein sequence ID" value="OBART06G03090.1"/>
    <property type="gene ID" value="OBART06G03090"/>
</dbReference>
<keyword evidence="5" id="KW-0539">Nucleus</keyword>
<feature type="region of interest" description="Disordered" evidence="6">
    <location>
        <begin position="502"/>
        <end position="526"/>
    </location>
</feature>
<dbReference type="GO" id="GO:0043565">
    <property type="term" value="F:sequence-specific DNA binding"/>
    <property type="evidence" value="ECO:0007669"/>
    <property type="project" value="InterPro"/>
</dbReference>
<dbReference type="SUPFAM" id="SSF118290">
    <property type="entry name" value="WRKY DNA-binding domain"/>
    <property type="match status" value="1"/>
</dbReference>
<evidence type="ECO:0000313" key="8">
    <source>
        <dbReference type="EnsemblPlants" id="OBART06G03090.1"/>
    </source>
</evidence>
<proteinExistence type="predicted"/>
<dbReference type="GO" id="GO:0003700">
    <property type="term" value="F:DNA-binding transcription factor activity"/>
    <property type="evidence" value="ECO:0007669"/>
    <property type="project" value="InterPro"/>
</dbReference>